<evidence type="ECO:0000313" key="2">
    <source>
        <dbReference type="Proteomes" id="UP000054630"/>
    </source>
</evidence>
<keyword evidence="2" id="KW-1185">Reference proteome</keyword>
<dbReference type="AlphaFoldDB" id="A0A0V0RW97"/>
<proteinExistence type="predicted"/>
<gene>
    <name evidence="1" type="ORF">T07_9138</name>
</gene>
<evidence type="ECO:0000313" key="1">
    <source>
        <dbReference type="EMBL" id="KRX18655.1"/>
    </source>
</evidence>
<name>A0A0V0RW97_9BILA</name>
<dbReference type="EMBL" id="JYDL01000069">
    <property type="protein sequence ID" value="KRX18655.1"/>
    <property type="molecule type" value="Genomic_DNA"/>
</dbReference>
<protein>
    <submittedName>
        <fullName evidence="1">Uncharacterized protein</fullName>
    </submittedName>
</protein>
<comment type="caution">
    <text evidence="1">The sequence shown here is derived from an EMBL/GenBank/DDBJ whole genome shotgun (WGS) entry which is preliminary data.</text>
</comment>
<reference evidence="1 2" key="1">
    <citation type="submission" date="2015-01" db="EMBL/GenBank/DDBJ databases">
        <title>Evolution of Trichinella species and genotypes.</title>
        <authorList>
            <person name="Korhonen P.K."/>
            <person name="Edoardo P."/>
            <person name="Giuseppe L.R."/>
            <person name="Gasser R.B."/>
        </authorList>
    </citation>
    <scope>NUCLEOTIDE SEQUENCE [LARGE SCALE GENOMIC DNA]</scope>
    <source>
        <strain evidence="1">ISS37</strain>
    </source>
</reference>
<dbReference type="OrthoDB" id="10569064at2759"/>
<dbReference type="Proteomes" id="UP000054630">
    <property type="component" value="Unassembled WGS sequence"/>
</dbReference>
<accession>A0A0V0RW97</accession>
<sequence>MDNSLLDPASKPFDIAQILLTPNNKNEIIMMPITRFLLAKCKIGNVDELCLRKLKNSETLMKVVSVDVDGVNHFYDFAYEGVIEILPSCHWFLFQWLTFFLDAVLCMQCYQEQRKNRHFWTNVECRTALYTLHGSICEKPLRSINSVASHYPHSMEASGRSERPSGSSESSTAWYTVGEHLKLMNLGSASGPDGVKVSRLREICPHCFSKVFKTFLLERNISQILKDCRTTLIPKLDKPRPDAEGFRSMTVGSCVYIPAVQQDCNGWLSEVTPPQPPSKCLPFDGVTSGCPGEVSKNIIRKECGSSLSRATRVGVETIGFGGLLSECKTFGTHFENDREQGKDLRTCLEECLTSSNIEMEEQTLSQMDNSLLDPASKPFDIAQILLTPNNKNES</sequence>
<organism evidence="1 2">
    <name type="scientific">Trichinella nelsoni</name>
    <dbReference type="NCBI Taxonomy" id="6336"/>
    <lineage>
        <taxon>Eukaryota</taxon>
        <taxon>Metazoa</taxon>
        <taxon>Ecdysozoa</taxon>
        <taxon>Nematoda</taxon>
        <taxon>Enoplea</taxon>
        <taxon>Dorylaimia</taxon>
        <taxon>Trichinellida</taxon>
        <taxon>Trichinellidae</taxon>
        <taxon>Trichinella</taxon>
    </lineage>
</organism>